<keyword evidence="5" id="KW-0325">Glycoprotein</keyword>
<evidence type="ECO:0000313" key="9">
    <source>
        <dbReference type="Proteomes" id="UP000230069"/>
    </source>
</evidence>
<feature type="chain" id="PRO_5013640007" description="Peptidase A1 domain-containing protein" evidence="6">
    <location>
        <begin position="17"/>
        <end position="457"/>
    </location>
</feature>
<organism evidence="8 9">
    <name type="scientific">Aquilegia coerulea</name>
    <name type="common">Rocky mountain columbine</name>
    <dbReference type="NCBI Taxonomy" id="218851"/>
    <lineage>
        <taxon>Eukaryota</taxon>
        <taxon>Viridiplantae</taxon>
        <taxon>Streptophyta</taxon>
        <taxon>Embryophyta</taxon>
        <taxon>Tracheophyta</taxon>
        <taxon>Spermatophyta</taxon>
        <taxon>Magnoliopsida</taxon>
        <taxon>Ranunculales</taxon>
        <taxon>Ranunculaceae</taxon>
        <taxon>Thalictroideae</taxon>
        <taxon>Aquilegia</taxon>
    </lineage>
</organism>
<name>A0A2G5F0Z1_AQUCA</name>
<dbReference type="InterPro" id="IPR032799">
    <property type="entry name" value="TAXi_C"/>
</dbReference>
<protein>
    <recommendedName>
        <fullName evidence="7">Peptidase A1 domain-containing protein</fullName>
    </recommendedName>
</protein>
<dbReference type="Pfam" id="PF14543">
    <property type="entry name" value="TAXi_N"/>
    <property type="match status" value="1"/>
</dbReference>
<reference evidence="8 9" key="1">
    <citation type="submission" date="2017-09" db="EMBL/GenBank/DDBJ databases">
        <title>WGS assembly of Aquilegia coerulea Goldsmith.</title>
        <authorList>
            <person name="Hodges S."/>
            <person name="Kramer E."/>
            <person name="Nordborg M."/>
            <person name="Tomkins J."/>
            <person name="Borevitz J."/>
            <person name="Derieg N."/>
            <person name="Yan J."/>
            <person name="Mihaltcheva S."/>
            <person name="Hayes R.D."/>
            <person name="Rokhsar D."/>
        </authorList>
    </citation>
    <scope>NUCLEOTIDE SEQUENCE [LARGE SCALE GENOMIC DNA]</scope>
    <source>
        <strain evidence="9">cv. Goldsmith</strain>
    </source>
</reference>
<comment type="similarity">
    <text evidence="1">Belongs to the peptidase A1 family.</text>
</comment>
<dbReference type="STRING" id="218851.A0A2G5F0Z1"/>
<evidence type="ECO:0000256" key="5">
    <source>
        <dbReference type="ARBA" id="ARBA00023180"/>
    </source>
</evidence>
<dbReference type="GO" id="GO:0006508">
    <property type="term" value="P:proteolysis"/>
    <property type="evidence" value="ECO:0007669"/>
    <property type="project" value="UniProtKB-KW"/>
</dbReference>
<dbReference type="PANTHER" id="PTHR47967">
    <property type="entry name" value="OS07G0603500 PROTEIN-RELATED"/>
    <property type="match status" value="1"/>
</dbReference>
<dbReference type="InterPro" id="IPR034161">
    <property type="entry name" value="Pepsin-like_plant"/>
</dbReference>
<evidence type="ECO:0000256" key="3">
    <source>
        <dbReference type="ARBA" id="ARBA00022750"/>
    </source>
</evidence>
<dbReference type="Proteomes" id="UP000230069">
    <property type="component" value="Unassembled WGS sequence"/>
</dbReference>
<dbReference type="SUPFAM" id="SSF50630">
    <property type="entry name" value="Acid proteases"/>
    <property type="match status" value="1"/>
</dbReference>
<dbReference type="OrthoDB" id="907879at2759"/>
<dbReference type="CDD" id="cd05476">
    <property type="entry name" value="pepsin_A_like_plant"/>
    <property type="match status" value="1"/>
</dbReference>
<evidence type="ECO:0000256" key="4">
    <source>
        <dbReference type="ARBA" id="ARBA00022801"/>
    </source>
</evidence>
<sequence>MVVLLVLQLVVSKCNGLTLKLIPRDSIESPLYPGNLTLAERAARLHNHTDARIKYYAARIATAGSAKLQVNQSEDRLQPEVVRPQISFQDYFYLAKVGIGTFNSTPLQKDYRNYFLMVDTGSDLIWTQCEPCQAQGCFPQVQPLFPFRRSRTYESFPCNGGNRFCYPNECMDDLCSYKIEYGTRQYTQGYLGKDRFAFEVNDGPTDSVYYIAFGCGINQRRFKWDTTQNQINGILGMGNGPHSLVHQLGELALGRFSYCVPRWEEPHDHIYLRFGQEARFRLDQHVLTTPLIVGGLKEAYYVKLRDISVAGNRFNYRPGYFDVKRDGTGGCIIDSGCPLTRLPQRAFTWLKNAVINYFAQAHLPPRPKHGFDLCFELPRPDQKMPLIRFHLQNADLTIEEGAFMHVDDAICLAFKSSSDLGGLSAVIGGLAQANYRFVFNVAASTVSFALENCTSTS</sequence>
<dbReference type="EMBL" id="KZ305020">
    <property type="protein sequence ID" value="PIA61639.1"/>
    <property type="molecule type" value="Genomic_DNA"/>
</dbReference>
<dbReference type="GO" id="GO:0005576">
    <property type="term" value="C:extracellular region"/>
    <property type="evidence" value="ECO:0007669"/>
    <property type="project" value="TreeGrafter"/>
</dbReference>
<gene>
    <name evidence="8" type="ORF">AQUCO_00300870v1</name>
</gene>
<dbReference type="InterPro" id="IPR033121">
    <property type="entry name" value="PEPTIDASE_A1"/>
</dbReference>
<dbReference type="AlphaFoldDB" id="A0A2G5F0Z1"/>
<dbReference type="Gene3D" id="2.40.70.10">
    <property type="entry name" value="Acid Proteases"/>
    <property type="match status" value="2"/>
</dbReference>
<keyword evidence="9" id="KW-1185">Reference proteome</keyword>
<dbReference type="InterPro" id="IPR032861">
    <property type="entry name" value="TAXi_N"/>
</dbReference>
<keyword evidence="3" id="KW-0064">Aspartyl protease</keyword>
<evidence type="ECO:0000256" key="6">
    <source>
        <dbReference type="SAM" id="SignalP"/>
    </source>
</evidence>
<dbReference type="InParanoid" id="A0A2G5F0Z1"/>
<evidence type="ECO:0000256" key="1">
    <source>
        <dbReference type="ARBA" id="ARBA00007447"/>
    </source>
</evidence>
<keyword evidence="6" id="KW-0732">Signal</keyword>
<accession>A0A2G5F0Z1</accession>
<dbReference type="InterPro" id="IPR051708">
    <property type="entry name" value="Plant_Aspart_Prot_A1"/>
</dbReference>
<feature type="signal peptide" evidence="6">
    <location>
        <begin position="1"/>
        <end position="16"/>
    </location>
</feature>
<keyword evidence="4" id="KW-0378">Hydrolase</keyword>
<dbReference type="PROSITE" id="PS51767">
    <property type="entry name" value="PEPTIDASE_A1"/>
    <property type="match status" value="1"/>
</dbReference>
<keyword evidence="2" id="KW-0645">Protease</keyword>
<dbReference type="GO" id="GO:0004190">
    <property type="term" value="F:aspartic-type endopeptidase activity"/>
    <property type="evidence" value="ECO:0007669"/>
    <property type="project" value="UniProtKB-KW"/>
</dbReference>
<feature type="domain" description="Peptidase A1" evidence="7">
    <location>
        <begin position="93"/>
        <end position="449"/>
    </location>
</feature>
<evidence type="ECO:0000313" key="8">
    <source>
        <dbReference type="EMBL" id="PIA61639.1"/>
    </source>
</evidence>
<dbReference type="InterPro" id="IPR021109">
    <property type="entry name" value="Peptidase_aspartic_dom_sf"/>
</dbReference>
<evidence type="ECO:0000259" key="7">
    <source>
        <dbReference type="PROSITE" id="PS51767"/>
    </source>
</evidence>
<evidence type="ECO:0000256" key="2">
    <source>
        <dbReference type="ARBA" id="ARBA00022670"/>
    </source>
</evidence>
<dbReference type="PANTHER" id="PTHR47967:SF128">
    <property type="entry name" value="ASPARTIC PROTEINASE CDR1-LIKE"/>
    <property type="match status" value="1"/>
</dbReference>
<dbReference type="Pfam" id="PF14541">
    <property type="entry name" value="TAXi_C"/>
    <property type="match status" value="1"/>
</dbReference>
<proteinExistence type="inferred from homology"/>